<accession>A0A8S9H806</accession>
<dbReference type="Gene3D" id="2.60.120.10">
    <property type="entry name" value="Jelly Rolls"/>
    <property type="match status" value="1"/>
</dbReference>
<evidence type="ECO:0000313" key="1">
    <source>
        <dbReference type="EMBL" id="KAF2555211.1"/>
    </source>
</evidence>
<sequence length="84" mass="9556">MKKRILNARHCSKAGSLFSSPRFFVVSEIADPMGISWFSIRLKVVCVSSPIFTHLAGRTSVCLQRFCRRRLRRTSDAIIFPPSN</sequence>
<gene>
    <name evidence="1" type="ORF">F2Q68_00013037</name>
</gene>
<protein>
    <submittedName>
        <fullName evidence="1">Uncharacterized protein</fullName>
    </submittedName>
</protein>
<dbReference type="InterPro" id="IPR014710">
    <property type="entry name" value="RmlC-like_jellyroll"/>
</dbReference>
<reference evidence="1" key="1">
    <citation type="submission" date="2019-12" db="EMBL/GenBank/DDBJ databases">
        <title>Genome sequencing and annotation of Brassica cretica.</title>
        <authorList>
            <person name="Studholme D.J."/>
            <person name="Sarris P.F."/>
        </authorList>
    </citation>
    <scope>NUCLEOTIDE SEQUENCE</scope>
    <source>
        <strain evidence="1">PFS-001/15</strain>
        <tissue evidence="1">Leaf</tissue>
    </source>
</reference>
<comment type="caution">
    <text evidence="1">The sequence shown here is derived from an EMBL/GenBank/DDBJ whole genome shotgun (WGS) entry which is preliminary data.</text>
</comment>
<proteinExistence type="predicted"/>
<name>A0A8S9H806_BRACR</name>
<dbReference type="AlphaFoldDB" id="A0A8S9H806"/>
<dbReference type="Proteomes" id="UP000712281">
    <property type="component" value="Unassembled WGS sequence"/>
</dbReference>
<organism evidence="1 2">
    <name type="scientific">Brassica cretica</name>
    <name type="common">Mustard</name>
    <dbReference type="NCBI Taxonomy" id="69181"/>
    <lineage>
        <taxon>Eukaryota</taxon>
        <taxon>Viridiplantae</taxon>
        <taxon>Streptophyta</taxon>
        <taxon>Embryophyta</taxon>
        <taxon>Tracheophyta</taxon>
        <taxon>Spermatophyta</taxon>
        <taxon>Magnoliopsida</taxon>
        <taxon>eudicotyledons</taxon>
        <taxon>Gunneridae</taxon>
        <taxon>Pentapetalae</taxon>
        <taxon>rosids</taxon>
        <taxon>malvids</taxon>
        <taxon>Brassicales</taxon>
        <taxon>Brassicaceae</taxon>
        <taxon>Brassiceae</taxon>
        <taxon>Brassica</taxon>
    </lineage>
</organism>
<dbReference type="EMBL" id="QGKW02001940">
    <property type="protein sequence ID" value="KAF2555211.1"/>
    <property type="molecule type" value="Genomic_DNA"/>
</dbReference>
<evidence type="ECO:0000313" key="2">
    <source>
        <dbReference type="Proteomes" id="UP000712281"/>
    </source>
</evidence>